<feature type="chain" id="PRO_5032845877" description="Serine protease gd N-terminal domain-containing protein" evidence="1">
    <location>
        <begin position="20"/>
        <end position="144"/>
    </location>
</feature>
<keyword evidence="1" id="KW-0732">Signal</keyword>
<organism evidence="3 4">
    <name type="scientific">Rhynchophorus ferrugineus</name>
    <name type="common">Red palm weevil</name>
    <name type="synonym">Curculio ferrugineus</name>
    <dbReference type="NCBI Taxonomy" id="354439"/>
    <lineage>
        <taxon>Eukaryota</taxon>
        <taxon>Metazoa</taxon>
        <taxon>Ecdysozoa</taxon>
        <taxon>Arthropoda</taxon>
        <taxon>Hexapoda</taxon>
        <taxon>Insecta</taxon>
        <taxon>Pterygota</taxon>
        <taxon>Neoptera</taxon>
        <taxon>Endopterygota</taxon>
        <taxon>Coleoptera</taxon>
        <taxon>Polyphaga</taxon>
        <taxon>Cucujiformia</taxon>
        <taxon>Curculionidae</taxon>
        <taxon>Dryophthorinae</taxon>
        <taxon>Rhynchophorus</taxon>
    </lineage>
</organism>
<dbReference type="InterPro" id="IPR031986">
    <property type="entry name" value="GD_N"/>
</dbReference>
<dbReference type="EMBL" id="JAACXV010014365">
    <property type="protein sequence ID" value="KAF7267915.1"/>
    <property type="molecule type" value="Genomic_DNA"/>
</dbReference>
<comment type="caution">
    <text evidence="3">The sequence shown here is derived from an EMBL/GenBank/DDBJ whole genome shotgun (WGS) entry which is preliminary data.</text>
</comment>
<keyword evidence="4" id="KW-1185">Reference proteome</keyword>
<dbReference type="Pfam" id="PF16030">
    <property type="entry name" value="GD_N"/>
    <property type="match status" value="1"/>
</dbReference>
<evidence type="ECO:0000256" key="1">
    <source>
        <dbReference type="SAM" id="SignalP"/>
    </source>
</evidence>
<proteinExistence type="predicted"/>
<feature type="signal peptide" evidence="1">
    <location>
        <begin position="1"/>
        <end position="19"/>
    </location>
</feature>
<evidence type="ECO:0000313" key="4">
    <source>
        <dbReference type="Proteomes" id="UP000625711"/>
    </source>
</evidence>
<gene>
    <name evidence="3" type="ORF">GWI33_018897</name>
</gene>
<dbReference type="OrthoDB" id="6783919at2759"/>
<sequence>MYAKALGLICVVGIALVAGSVFMSDQKCGNVFRYVQDRNGYIYGEIFVNIEGESSLFLQVNATSYGVYRQEDKLRIQLLSNPQDFMFSKFAQVVYAVFFPTQKNIPEITQISLNGRVLCQENPLPLIPGKPVTYLFSNHRISFT</sequence>
<evidence type="ECO:0000313" key="3">
    <source>
        <dbReference type="EMBL" id="KAF7267915.1"/>
    </source>
</evidence>
<reference evidence="3" key="1">
    <citation type="submission" date="2020-08" db="EMBL/GenBank/DDBJ databases">
        <title>Genome sequencing and assembly of the red palm weevil Rhynchophorus ferrugineus.</title>
        <authorList>
            <person name="Dias G.B."/>
            <person name="Bergman C.M."/>
            <person name="Manee M."/>
        </authorList>
    </citation>
    <scope>NUCLEOTIDE SEQUENCE</scope>
    <source>
        <strain evidence="3">AA-2017</strain>
        <tissue evidence="3">Whole larva</tissue>
    </source>
</reference>
<evidence type="ECO:0000259" key="2">
    <source>
        <dbReference type="Pfam" id="PF16030"/>
    </source>
</evidence>
<name>A0A834M5T7_RHYFE</name>
<dbReference type="AlphaFoldDB" id="A0A834M5T7"/>
<protein>
    <recommendedName>
        <fullName evidence="2">Serine protease gd N-terminal domain-containing protein</fullName>
    </recommendedName>
</protein>
<feature type="domain" description="Serine protease gd N-terminal" evidence="2">
    <location>
        <begin position="27"/>
        <end position="122"/>
    </location>
</feature>
<accession>A0A834M5T7</accession>
<dbReference type="Proteomes" id="UP000625711">
    <property type="component" value="Unassembled WGS sequence"/>
</dbReference>